<proteinExistence type="predicted"/>
<dbReference type="STRING" id="887898.HMPREF0551_2261"/>
<sequence length="190" mass="19771">MAMSHGLAGSASFRYCRLAGRPASRAVSIGIIGMNRRGFCHRGLVWLTLWVFGLALLAPTVSRALAAHEAGQGLSHPHAVQAAWMDHCMPHEASGQPAELPDAPSDHRAVHGPVKPVSQGSHEDGLHLDHCALCVVLVHLLAPPTPAAAFDAVTAPAMVQVPVVRVTLVARQIAPAHPRGPPAGQPASAA</sequence>
<dbReference type="AlphaFoldDB" id="E7RZZ7"/>
<name>E7RZZ7_9BURK</name>
<protein>
    <recommendedName>
        <fullName evidence="3">DUF2946 domain-containing protein</fullName>
    </recommendedName>
</protein>
<dbReference type="HOGENOM" id="CLU_1426375_0_0_4"/>
<dbReference type="Pfam" id="PF11162">
    <property type="entry name" value="DUF2946"/>
    <property type="match status" value="1"/>
</dbReference>
<reference evidence="1 2" key="1">
    <citation type="submission" date="2010-12" db="EMBL/GenBank/DDBJ databases">
        <authorList>
            <person name="Muzny D."/>
            <person name="Qin X."/>
            <person name="Deng J."/>
            <person name="Jiang H."/>
            <person name="Liu Y."/>
            <person name="Qu J."/>
            <person name="Song X.-Z."/>
            <person name="Zhang L."/>
            <person name="Thornton R."/>
            <person name="Coyle M."/>
            <person name="Francisco L."/>
            <person name="Jackson L."/>
            <person name="Javaid M."/>
            <person name="Korchina V."/>
            <person name="Kovar C."/>
            <person name="Mata R."/>
            <person name="Mathew T."/>
            <person name="Ngo R."/>
            <person name="Nguyen L."/>
            <person name="Nguyen N."/>
            <person name="Okwuonu G."/>
            <person name="Ongeri F."/>
            <person name="Pham C."/>
            <person name="Simmons D."/>
            <person name="Wilczek-Boney K."/>
            <person name="Hale W."/>
            <person name="Jakkamsetti A."/>
            <person name="Pham P."/>
            <person name="Ruth R."/>
            <person name="San Lucas F."/>
            <person name="Warren J."/>
            <person name="Zhang J."/>
            <person name="Zhao Z."/>
            <person name="Zhou C."/>
            <person name="Zhu D."/>
            <person name="Lee S."/>
            <person name="Bess C."/>
            <person name="Blankenburg K."/>
            <person name="Forbes L."/>
            <person name="Fu Q."/>
            <person name="Gubbala S."/>
            <person name="Hirani K."/>
            <person name="Jayaseelan J.C."/>
            <person name="Lara F."/>
            <person name="Munidasa M."/>
            <person name="Palculict T."/>
            <person name="Patil S."/>
            <person name="Pu L.-L."/>
            <person name="Saada N."/>
            <person name="Tang L."/>
            <person name="Weissenberger G."/>
            <person name="Zhu Y."/>
            <person name="Hemphill L."/>
            <person name="Shang Y."/>
            <person name="Youmans B."/>
            <person name="Ayvaz T."/>
            <person name="Ross M."/>
            <person name="Santibanez J."/>
            <person name="Aqrawi P."/>
            <person name="Gross S."/>
            <person name="Joshi V."/>
            <person name="Fowler G."/>
            <person name="Nazareth L."/>
            <person name="Reid J."/>
            <person name="Worley K."/>
            <person name="Petrosino J."/>
            <person name="Highlander S."/>
            <person name="Gibbs R."/>
        </authorList>
    </citation>
    <scope>NUCLEOTIDE SEQUENCE [LARGE SCALE GENOMIC DNA]</scope>
    <source>
        <strain evidence="1 2">ATCC 51599</strain>
    </source>
</reference>
<dbReference type="EMBL" id="AEQP01000022">
    <property type="protein sequence ID" value="EFV94146.1"/>
    <property type="molecule type" value="Genomic_DNA"/>
</dbReference>
<gene>
    <name evidence="1" type="ORF">HMPREF0551_2261</name>
</gene>
<evidence type="ECO:0000313" key="1">
    <source>
        <dbReference type="EMBL" id="EFV94146.1"/>
    </source>
</evidence>
<dbReference type="RefSeq" id="WP_005674675.1">
    <property type="nucleotide sequence ID" value="NZ_CP146288.1"/>
</dbReference>
<evidence type="ECO:0008006" key="3">
    <source>
        <dbReference type="Google" id="ProtNLM"/>
    </source>
</evidence>
<organism evidence="1 2">
    <name type="scientific">Lautropia mirabilis ATCC 51599</name>
    <dbReference type="NCBI Taxonomy" id="887898"/>
    <lineage>
        <taxon>Bacteria</taxon>
        <taxon>Pseudomonadati</taxon>
        <taxon>Pseudomonadota</taxon>
        <taxon>Betaproteobacteria</taxon>
        <taxon>Burkholderiales</taxon>
        <taxon>Burkholderiaceae</taxon>
        <taxon>Lautropia</taxon>
    </lineage>
</organism>
<evidence type="ECO:0000313" key="2">
    <source>
        <dbReference type="Proteomes" id="UP000011021"/>
    </source>
</evidence>
<dbReference type="Proteomes" id="UP000011021">
    <property type="component" value="Unassembled WGS sequence"/>
</dbReference>
<keyword evidence="2" id="KW-1185">Reference proteome</keyword>
<accession>E7RZZ7</accession>
<dbReference type="InterPro" id="IPR021333">
    <property type="entry name" value="DUF2946"/>
</dbReference>
<comment type="caution">
    <text evidence="1">The sequence shown here is derived from an EMBL/GenBank/DDBJ whole genome shotgun (WGS) entry which is preliminary data.</text>
</comment>